<sequence length="66" mass="7180">MTVLLYSFPVGSIVCSIDLLALSIALAALDRGCQRAAVLTRNTPPTNFAGETSTWFKLRNVNVVPW</sequence>
<name>A0ACB6Z626_THEGA</name>
<evidence type="ECO:0000313" key="1">
    <source>
        <dbReference type="EMBL" id="KAF9645130.1"/>
    </source>
</evidence>
<evidence type="ECO:0000313" key="2">
    <source>
        <dbReference type="Proteomes" id="UP000886501"/>
    </source>
</evidence>
<organism evidence="1 2">
    <name type="scientific">Thelephora ganbajun</name>
    <name type="common">Ganba fungus</name>
    <dbReference type="NCBI Taxonomy" id="370292"/>
    <lineage>
        <taxon>Eukaryota</taxon>
        <taxon>Fungi</taxon>
        <taxon>Dikarya</taxon>
        <taxon>Basidiomycota</taxon>
        <taxon>Agaricomycotina</taxon>
        <taxon>Agaricomycetes</taxon>
        <taxon>Thelephorales</taxon>
        <taxon>Thelephoraceae</taxon>
        <taxon>Thelephora</taxon>
    </lineage>
</organism>
<protein>
    <submittedName>
        <fullName evidence="1">Uncharacterized protein</fullName>
    </submittedName>
</protein>
<accession>A0ACB6Z626</accession>
<comment type="caution">
    <text evidence="1">The sequence shown here is derived from an EMBL/GenBank/DDBJ whole genome shotgun (WGS) entry which is preliminary data.</text>
</comment>
<dbReference type="Proteomes" id="UP000886501">
    <property type="component" value="Unassembled WGS sequence"/>
</dbReference>
<gene>
    <name evidence="1" type="ORF">BDM02DRAFT_3120749</name>
</gene>
<proteinExistence type="predicted"/>
<keyword evidence="2" id="KW-1185">Reference proteome</keyword>
<dbReference type="EMBL" id="MU118103">
    <property type="protein sequence ID" value="KAF9645130.1"/>
    <property type="molecule type" value="Genomic_DNA"/>
</dbReference>
<reference evidence="1" key="2">
    <citation type="journal article" date="2020" name="Nat. Commun.">
        <title>Large-scale genome sequencing of mycorrhizal fungi provides insights into the early evolution of symbiotic traits.</title>
        <authorList>
            <person name="Miyauchi S."/>
            <person name="Kiss E."/>
            <person name="Kuo A."/>
            <person name="Drula E."/>
            <person name="Kohler A."/>
            <person name="Sanchez-Garcia M."/>
            <person name="Morin E."/>
            <person name="Andreopoulos B."/>
            <person name="Barry K.W."/>
            <person name="Bonito G."/>
            <person name="Buee M."/>
            <person name="Carver A."/>
            <person name="Chen C."/>
            <person name="Cichocki N."/>
            <person name="Clum A."/>
            <person name="Culley D."/>
            <person name="Crous P.W."/>
            <person name="Fauchery L."/>
            <person name="Girlanda M."/>
            <person name="Hayes R.D."/>
            <person name="Keri Z."/>
            <person name="LaButti K."/>
            <person name="Lipzen A."/>
            <person name="Lombard V."/>
            <person name="Magnuson J."/>
            <person name="Maillard F."/>
            <person name="Murat C."/>
            <person name="Nolan M."/>
            <person name="Ohm R.A."/>
            <person name="Pangilinan J."/>
            <person name="Pereira M.F."/>
            <person name="Perotto S."/>
            <person name="Peter M."/>
            <person name="Pfister S."/>
            <person name="Riley R."/>
            <person name="Sitrit Y."/>
            <person name="Stielow J.B."/>
            <person name="Szollosi G."/>
            <person name="Zifcakova L."/>
            <person name="Stursova M."/>
            <person name="Spatafora J.W."/>
            <person name="Tedersoo L."/>
            <person name="Vaario L.M."/>
            <person name="Yamada A."/>
            <person name="Yan M."/>
            <person name="Wang P."/>
            <person name="Xu J."/>
            <person name="Bruns T."/>
            <person name="Baldrian P."/>
            <person name="Vilgalys R."/>
            <person name="Dunand C."/>
            <person name="Henrissat B."/>
            <person name="Grigoriev I.V."/>
            <person name="Hibbett D."/>
            <person name="Nagy L.G."/>
            <person name="Martin F.M."/>
        </authorList>
    </citation>
    <scope>NUCLEOTIDE SEQUENCE</scope>
    <source>
        <strain evidence="1">P2</strain>
    </source>
</reference>
<reference evidence="1" key="1">
    <citation type="submission" date="2019-10" db="EMBL/GenBank/DDBJ databases">
        <authorList>
            <consortium name="DOE Joint Genome Institute"/>
            <person name="Kuo A."/>
            <person name="Miyauchi S."/>
            <person name="Kiss E."/>
            <person name="Drula E."/>
            <person name="Kohler A."/>
            <person name="Sanchez-Garcia M."/>
            <person name="Andreopoulos B."/>
            <person name="Barry K.W."/>
            <person name="Bonito G."/>
            <person name="Buee M."/>
            <person name="Carver A."/>
            <person name="Chen C."/>
            <person name="Cichocki N."/>
            <person name="Clum A."/>
            <person name="Culley D."/>
            <person name="Crous P.W."/>
            <person name="Fauchery L."/>
            <person name="Girlanda M."/>
            <person name="Hayes R."/>
            <person name="Keri Z."/>
            <person name="Labutti K."/>
            <person name="Lipzen A."/>
            <person name="Lombard V."/>
            <person name="Magnuson J."/>
            <person name="Maillard F."/>
            <person name="Morin E."/>
            <person name="Murat C."/>
            <person name="Nolan M."/>
            <person name="Ohm R."/>
            <person name="Pangilinan J."/>
            <person name="Pereira M."/>
            <person name="Perotto S."/>
            <person name="Peter M."/>
            <person name="Riley R."/>
            <person name="Sitrit Y."/>
            <person name="Stielow B."/>
            <person name="Szollosi G."/>
            <person name="Zifcakova L."/>
            <person name="Stursova M."/>
            <person name="Spatafora J.W."/>
            <person name="Tedersoo L."/>
            <person name="Vaario L.-M."/>
            <person name="Yamada A."/>
            <person name="Yan M."/>
            <person name="Wang P."/>
            <person name="Xu J."/>
            <person name="Bruns T."/>
            <person name="Baldrian P."/>
            <person name="Vilgalys R."/>
            <person name="Henrissat B."/>
            <person name="Grigoriev I.V."/>
            <person name="Hibbett D."/>
            <person name="Nagy L.G."/>
            <person name="Martin F.M."/>
        </authorList>
    </citation>
    <scope>NUCLEOTIDE SEQUENCE</scope>
    <source>
        <strain evidence="1">P2</strain>
    </source>
</reference>